<keyword evidence="3" id="KW-1185">Reference proteome</keyword>
<evidence type="ECO:0000313" key="3">
    <source>
        <dbReference type="Proteomes" id="UP000076738"/>
    </source>
</evidence>
<dbReference type="AlphaFoldDB" id="A0A167H660"/>
<gene>
    <name evidence="2" type="ORF">CALVIDRAFT_568318</name>
</gene>
<dbReference type="EMBL" id="KV417325">
    <property type="protein sequence ID" value="KZO91278.1"/>
    <property type="molecule type" value="Genomic_DNA"/>
</dbReference>
<name>A0A167H660_CALVF</name>
<feature type="compositionally biased region" description="Low complexity" evidence="1">
    <location>
        <begin position="124"/>
        <end position="139"/>
    </location>
</feature>
<proteinExistence type="predicted"/>
<feature type="region of interest" description="Disordered" evidence="1">
    <location>
        <begin position="278"/>
        <end position="304"/>
    </location>
</feature>
<organism evidence="2 3">
    <name type="scientific">Calocera viscosa (strain TUFC12733)</name>
    <dbReference type="NCBI Taxonomy" id="1330018"/>
    <lineage>
        <taxon>Eukaryota</taxon>
        <taxon>Fungi</taxon>
        <taxon>Dikarya</taxon>
        <taxon>Basidiomycota</taxon>
        <taxon>Agaricomycotina</taxon>
        <taxon>Dacrymycetes</taxon>
        <taxon>Dacrymycetales</taxon>
        <taxon>Dacrymycetaceae</taxon>
        <taxon>Calocera</taxon>
    </lineage>
</organism>
<sequence>MSKHIAAGNSPDPSSISAMQQRCEDAGVILRAAETDSGATGSEGDRRGISRSPIHDNAVTSIPTCAEGRDGVVPASAAASASAPVVVGQNDFNTLSGLRLREATPSDSVICLQDNKEAVPSVCPGDSPDADTASSAPSESRPEAVFDPDAPALAADHPPDDIFSNSVVPERNDRLAIIADLLWGGQAADIALLNASAASAEVVQLHQLTLLHSATGEQYSPDPRLADIQRRLDLYDIFLRMLVPTLPAQANAIQERLAKVARERAAVDEQSQQLFALVHPQSQLPDSDSPPPYDPDWRAGLDPQPSSAIEPVAPIGCTSNTTHAQPLPSSPSYRTNFKHDIRVYTSPKAACAYRQARNEDFRRYREEHGCPSLGDCIFNWWRGSHSQARITG</sequence>
<feature type="compositionally biased region" description="Low complexity" evidence="1">
    <location>
        <begin position="147"/>
        <end position="156"/>
    </location>
</feature>
<dbReference type="OrthoDB" id="3424188at2759"/>
<dbReference type="Proteomes" id="UP000076738">
    <property type="component" value="Unassembled WGS sequence"/>
</dbReference>
<protein>
    <submittedName>
        <fullName evidence="2">Uncharacterized protein</fullName>
    </submittedName>
</protein>
<feature type="compositionally biased region" description="Polar residues" evidence="1">
    <location>
        <begin position="11"/>
        <end position="20"/>
    </location>
</feature>
<feature type="region of interest" description="Disordered" evidence="1">
    <location>
        <begin position="120"/>
        <end position="166"/>
    </location>
</feature>
<feature type="region of interest" description="Disordered" evidence="1">
    <location>
        <begin position="1"/>
        <end position="69"/>
    </location>
</feature>
<evidence type="ECO:0000256" key="1">
    <source>
        <dbReference type="SAM" id="MobiDB-lite"/>
    </source>
</evidence>
<accession>A0A167H660</accession>
<evidence type="ECO:0000313" key="2">
    <source>
        <dbReference type="EMBL" id="KZO91278.1"/>
    </source>
</evidence>
<reference evidence="2 3" key="1">
    <citation type="journal article" date="2016" name="Mol. Biol. Evol.">
        <title>Comparative Genomics of Early-Diverging Mushroom-Forming Fungi Provides Insights into the Origins of Lignocellulose Decay Capabilities.</title>
        <authorList>
            <person name="Nagy L.G."/>
            <person name="Riley R."/>
            <person name="Tritt A."/>
            <person name="Adam C."/>
            <person name="Daum C."/>
            <person name="Floudas D."/>
            <person name="Sun H."/>
            <person name="Yadav J.S."/>
            <person name="Pangilinan J."/>
            <person name="Larsson K.H."/>
            <person name="Matsuura K."/>
            <person name="Barry K."/>
            <person name="Labutti K."/>
            <person name="Kuo R."/>
            <person name="Ohm R.A."/>
            <person name="Bhattacharya S.S."/>
            <person name="Shirouzu T."/>
            <person name="Yoshinaga Y."/>
            <person name="Martin F.M."/>
            <person name="Grigoriev I.V."/>
            <person name="Hibbett D.S."/>
        </authorList>
    </citation>
    <scope>NUCLEOTIDE SEQUENCE [LARGE SCALE GENOMIC DNA]</scope>
    <source>
        <strain evidence="2 3">TUFC12733</strain>
    </source>
</reference>